<gene>
    <name evidence="2" type="ORF">UFOPK1399_00426</name>
</gene>
<evidence type="ECO:0000313" key="2">
    <source>
        <dbReference type="EMBL" id="CAB4531518.1"/>
    </source>
</evidence>
<feature type="transmembrane region" description="Helical" evidence="1">
    <location>
        <begin position="116"/>
        <end position="136"/>
    </location>
</feature>
<dbReference type="AlphaFoldDB" id="A0A6J6AYW8"/>
<feature type="transmembrane region" description="Helical" evidence="1">
    <location>
        <begin position="194"/>
        <end position="215"/>
    </location>
</feature>
<name>A0A6J6AYW8_9ZZZZ</name>
<protein>
    <submittedName>
        <fullName evidence="2">Unannotated protein</fullName>
    </submittedName>
</protein>
<sequence length="256" mass="29021">MLVVIRELYAAFTQLFTTTRYRLILVGLVLIAAMISVSELAVAKLFTKIILNEEKMSQTKFIIFIVGFFLFFGITRGGHFLQRIYRVRVFENAFKASNSEVVGAKENWRWSLAFELTNLLSTCTQLGVIFLFFTYLNWKFGLLNLLVVLGIFQIYGRLFQHQIEAQRGFVIARKNKNPVANAVRIGTRIKSGETGILISGIAMIVLLGLLIYFSYTGGISKPNTIVLFFGLRMQNSNFSNISTGLMRFARALTHSE</sequence>
<dbReference type="EMBL" id="CAEZSD010000034">
    <property type="protein sequence ID" value="CAB4531518.1"/>
    <property type="molecule type" value="Genomic_DNA"/>
</dbReference>
<feature type="transmembrane region" description="Helical" evidence="1">
    <location>
        <begin position="21"/>
        <end position="41"/>
    </location>
</feature>
<feature type="transmembrane region" description="Helical" evidence="1">
    <location>
        <begin position="142"/>
        <end position="159"/>
    </location>
</feature>
<feature type="transmembrane region" description="Helical" evidence="1">
    <location>
        <begin position="61"/>
        <end position="81"/>
    </location>
</feature>
<reference evidence="2" key="1">
    <citation type="submission" date="2020-05" db="EMBL/GenBank/DDBJ databases">
        <authorList>
            <person name="Chiriac C."/>
            <person name="Salcher M."/>
            <person name="Ghai R."/>
            <person name="Kavagutti S V."/>
        </authorList>
    </citation>
    <scope>NUCLEOTIDE SEQUENCE</scope>
</reference>
<keyword evidence="1" id="KW-0812">Transmembrane</keyword>
<organism evidence="2">
    <name type="scientific">freshwater metagenome</name>
    <dbReference type="NCBI Taxonomy" id="449393"/>
    <lineage>
        <taxon>unclassified sequences</taxon>
        <taxon>metagenomes</taxon>
        <taxon>ecological metagenomes</taxon>
    </lineage>
</organism>
<keyword evidence="1" id="KW-1133">Transmembrane helix</keyword>
<evidence type="ECO:0000256" key="1">
    <source>
        <dbReference type="SAM" id="Phobius"/>
    </source>
</evidence>
<proteinExistence type="predicted"/>
<accession>A0A6J6AYW8</accession>
<keyword evidence="1" id="KW-0472">Membrane</keyword>